<dbReference type="RefSeq" id="WP_055294418.1">
    <property type="nucleotide sequence ID" value="NZ_CAXSTI010000006.1"/>
</dbReference>
<dbReference type="PANTHER" id="PTHR31377:SF0">
    <property type="entry name" value="AGMATINE DEIMINASE-RELATED"/>
    <property type="match status" value="1"/>
</dbReference>
<reference evidence="2 3" key="1">
    <citation type="journal article" date="2019" name="Nat. Med.">
        <title>A library of human gut bacterial isolates paired with longitudinal multiomics data enables mechanistic microbiome research.</title>
        <authorList>
            <person name="Poyet M."/>
            <person name="Groussin M."/>
            <person name="Gibbons S.M."/>
            <person name="Avila-Pacheco J."/>
            <person name="Jiang X."/>
            <person name="Kearney S.M."/>
            <person name="Perrotta A.R."/>
            <person name="Berdy B."/>
            <person name="Zhao S."/>
            <person name="Lieberman T.D."/>
            <person name="Swanson P.K."/>
            <person name="Smith M."/>
            <person name="Roesemann S."/>
            <person name="Alexander J.E."/>
            <person name="Rich S.A."/>
            <person name="Livny J."/>
            <person name="Vlamakis H."/>
            <person name="Clish C."/>
            <person name="Bullock K."/>
            <person name="Deik A."/>
            <person name="Scott J."/>
            <person name="Pierce K.A."/>
            <person name="Xavier R.J."/>
            <person name="Alm E.J."/>
        </authorList>
    </citation>
    <scope>NUCLEOTIDE SEQUENCE [LARGE SCALE GENOMIC DNA]</scope>
    <source>
        <strain evidence="2 3">BIOML-A10</strain>
    </source>
</reference>
<dbReference type="AlphaFoldDB" id="A0A7J4XCW1"/>
<dbReference type="Pfam" id="PF04371">
    <property type="entry name" value="PAD_porph"/>
    <property type="match status" value="1"/>
</dbReference>
<dbReference type="GO" id="GO:0004668">
    <property type="term" value="F:protein-arginine deiminase activity"/>
    <property type="evidence" value="ECO:0007669"/>
    <property type="project" value="InterPro"/>
</dbReference>
<evidence type="ECO:0000256" key="1">
    <source>
        <dbReference type="ARBA" id="ARBA00022801"/>
    </source>
</evidence>
<dbReference type="Proteomes" id="UP000422221">
    <property type="component" value="Unassembled WGS sequence"/>
</dbReference>
<comment type="caution">
    <text evidence="2">The sequence shown here is derived from an EMBL/GenBank/DDBJ whole genome shotgun (WGS) entry which is preliminary data.</text>
</comment>
<proteinExistence type="predicted"/>
<dbReference type="SUPFAM" id="SSF55909">
    <property type="entry name" value="Pentein"/>
    <property type="match status" value="1"/>
</dbReference>
<accession>A0A7J4XCW1</accession>
<evidence type="ECO:0000313" key="3">
    <source>
        <dbReference type="Proteomes" id="UP000422221"/>
    </source>
</evidence>
<protein>
    <submittedName>
        <fullName evidence="2">Agmatine deiminase family protein</fullName>
    </submittedName>
</protein>
<name>A0A7J4XCW1_9BACE</name>
<organism evidence="2 3">
    <name type="scientific">Bacteroides salyersiae</name>
    <dbReference type="NCBI Taxonomy" id="291644"/>
    <lineage>
        <taxon>Bacteria</taxon>
        <taxon>Pseudomonadati</taxon>
        <taxon>Bacteroidota</taxon>
        <taxon>Bacteroidia</taxon>
        <taxon>Bacteroidales</taxon>
        <taxon>Bacteroidaceae</taxon>
        <taxon>Bacteroides</taxon>
    </lineage>
</organism>
<dbReference type="PANTHER" id="PTHR31377">
    <property type="entry name" value="AGMATINE DEIMINASE-RELATED"/>
    <property type="match status" value="1"/>
</dbReference>
<dbReference type="GO" id="GO:0009446">
    <property type="term" value="P:putrescine biosynthetic process"/>
    <property type="evidence" value="ECO:0007669"/>
    <property type="project" value="InterPro"/>
</dbReference>
<dbReference type="GeneID" id="93117366"/>
<dbReference type="GO" id="GO:0047632">
    <property type="term" value="F:agmatine deiminase activity"/>
    <property type="evidence" value="ECO:0007669"/>
    <property type="project" value="TreeGrafter"/>
</dbReference>
<evidence type="ECO:0000313" key="2">
    <source>
        <dbReference type="EMBL" id="KAA3757755.1"/>
    </source>
</evidence>
<dbReference type="Gene3D" id="3.75.10.10">
    <property type="entry name" value="L-arginine/glycine Amidinotransferase, Chain A"/>
    <property type="match status" value="1"/>
</dbReference>
<dbReference type="EMBL" id="VWMK01000031">
    <property type="protein sequence ID" value="KAA3757755.1"/>
    <property type="molecule type" value="Genomic_DNA"/>
</dbReference>
<dbReference type="InterPro" id="IPR007466">
    <property type="entry name" value="Peptidyl-Arg-deiminase_porph"/>
</dbReference>
<sequence length="371" mass="41992">MGILVGLPRTGGSEKDLQLNFGKVADQQMEVRKPFLPAEWYPQSGVQLTWPHAETDWAYMLEEVQKCFIDIAREIAERELLLIVTPEPEEVKKQIAAIVNMENVRFLECGTNDTWARDHGAITMMDADGPSLLDFTFNGWGLKFASHLDNQITRHAVENGILKGRYVNRLGFVLEGGSIESDGMGTLLTTSECLLSPNRNGQKNKVEIEEYLKSVFQVRQILWLDDGYLAGDDTDSHIDTLARFCPADTIVYVQCEDETDEHYEALQAMEEQLHSFRTLNGEPYRLLALPMADKIVEEGERLPATYANFLILNGTILYPTYNQPENDRRACEVLQEAFPGYQMVGIDCRPLIKQHGSLHCVTMQYPLGVLK</sequence>
<gene>
    <name evidence="2" type="ORF">F3F73_21700</name>
</gene>
<keyword evidence="1" id="KW-0378">Hydrolase</keyword>